<evidence type="ECO:0000256" key="2">
    <source>
        <dbReference type="ARBA" id="ARBA00022980"/>
    </source>
</evidence>
<organism evidence="6 7">
    <name type="scientific">Pontiella desulfatans</name>
    <dbReference type="NCBI Taxonomy" id="2750659"/>
    <lineage>
        <taxon>Bacteria</taxon>
        <taxon>Pseudomonadati</taxon>
        <taxon>Kiritimatiellota</taxon>
        <taxon>Kiritimatiellia</taxon>
        <taxon>Kiritimatiellales</taxon>
        <taxon>Pontiellaceae</taxon>
        <taxon>Pontiella</taxon>
    </lineage>
</organism>
<dbReference type="InterPro" id="IPR034704">
    <property type="entry name" value="Ribosomal_bL28/bL31-like_sf"/>
</dbReference>
<keyword evidence="7" id="KW-1185">Reference proteome</keyword>
<dbReference type="Pfam" id="PF00830">
    <property type="entry name" value="Ribosomal_L28"/>
    <property type="match status" value="1"/>
</dbReference>
<dbReference type="InterPro" id="IPR026569">
    <property type="entry name" value="Ribosomal_bL28"/>
</dbReference>
<dbReference type="NCBIfam" id="TIGR00009">
    <property type="entry name" value="L28"/>
    <property type="match status" value="1"/>
</dbReference>
<keyword evidence="3 5" id="KW-0687">Ribonucleoprotein</keyword>
<evidence type="ECO:0000313" key="6">
    <source>
        <dbReference type="EMBL" id="VGO12843.1"/>
    </source>
</evidence>
<evidence type="ECO:0000256" key="1">
    <source>
        <dbReference type="ARBA" id="ARBA00008760"/>
    </source>
</evidence>
<dbReference type="InterPro" id="IPR050096">
    <property type="entry name" value="Bacterial_rp_bL28"/>
</dbReference>
<keyword evidence="2 5" id="KW-0689">Ribosomal protein</keyword>
<proteinExistence type="inferred from homology"/>
<dbReference type="EMBL" id="CAAHFG010000001">
    <property type="protein sequence ID" value="VGO12843.1"/>
    <property type="molecule type" value="Genomic_DNA"/>
</dbReference>
<dbReference type="GO" id="GO:0006412">
    <property type="term" value="P:translation"/>
    <property type="evidence" value="ECO:0007669"/>
    <property type="project" value="UniProtKB-UniRule"/>
</dbReference>
<dbReference type="GO" id="GO:1990904">
    <property type="term" value="C:ribonucleoprotein complex"/>
    <property type="evidence" value="ECO:0007669"/>
    <property type="project" value="UniProtKB-KW"/>
</dbReference>
<accession>A0A6C2TZ05</accession>
<dbReference type="RefSeq" id="WP_136078472.1">
    <property type="nucleotide sequence ID" value="NZ_CAAHFG010000001.1"/>
</dbReference>
<dbReference type="GO" id="GO:0005840">
    <property type="term" value="C:ribosome"/>
    <property type="evidence" value="ECO:0007669"/>
    <property type="project" value="UniProtKB-KW"/>
</dbReference>
<dbReference type="InterPro" id="IPR001383">
    <property type="entry name" value="Ribosomal_bL28_bact-type"/>
</dbReference>
<evidence type="ECO:0000256" key="4">
    <source>
        <dbReference type="ARBA" id="ARBA00035174"/>
    </source>
</evidence>
<evidence type="ECO:0000313" key="7">
    <source>
        <dbReference type="Proteomes" id="UP000366872"/>
    </source>
</evidence>
<dbReference type="HAMAP" id="MF_00373">
    <property type="entry name" value="Ribosomal_bL28"/>
    <property type="match status" value="1"/>
</dbReference>
<evidence type="ECO:0000256" key="3">
    <source>
        <dbReference type="ARBA" id="ARBA00023274"/>
    </source>
</evidence>
<sequence>MSRECAVTGKKTITGRRIVRKGLSKKKGGIGLHVTSSTKRTFKPNLQRVRVRDENGTVKRVWVSAKALRSGAVKKA</sequence>
<dbReference type="PANTHER" id="PTHR39080">
    <property type="entry name" value="50S RIBOSOMAL PROTEIN L28"/>
    <property type="match status" value="1"/>
</dbReference>
<evidence type="ECO:0000256" key="5">
    <source>
        <dbReference type="HAMAP-Rule" id="MF_00373"/>
    </source>
</evidence>
<protein>
    <recommendedName>
        <fullName evidence="4 5">Large ribosomal subunit protein bL28</fullName>
    </recommendedName>
</protein>
<dbReference type="AlphaFoldDB" id="A0A6C2TZ05"/>
<gene>
    <name evidence="5 6" type="primary">rpmB</name>
    <name evidence="6" type="ORF">PDESU_01397</name>
</gene>
<dbReference type="Gene3D" id="2.30.170.40">
    <property type="entry name" value="Ribosomal protein L28/L24"/>
    <property type="match status" value="1"/>
</dbReference>
<dbReference type="PANTHER" id="PTHR39080:SF1">
    <property type="entry name" value="LARGE RIBOSOMAL SUBUNIT PROTEIN BL28A"/>
    <property type="match status" value="1"/>
</dbReference>
<dbReference type="SUPFAM" id="SSF143800">
    <property type="entry name" value="L28p-like"/>
    <property type="match status" value="1"/>
</dbReference>
<reference evidence="6 7" key="1">
    <citation type="submission" date="2019-04" db="EMBL/GenBank/DDBJ databases">
        <authorList>
            <person name="Van Vliet M D."/>
        </authorList>
    </citation>
    <scope>NUCLEOTIDE SEQUENCE [LARGE SCALE GENOMIC DNA]</scope>
    <source>
        <strain evidence="6 7">F1</strain>
    </source>
</reference>
<comment type="similarity">
    <text evidence="1 5">Belongs to the bacterial ribosomal protein bL28 family.</text>
</comment>
<dbReference type="InterPro" id="IPR037147">
    <property type="entry name" value="Ribosomal_bL28_sf"/>
</dbReference>
<dbReference type="Proteomes" id="UP000366872">
    <property type="component" value="Unassembled WGS sequence"/>
</dbReference>
<name>A0A6C2TZ05_PONDE</name>
<dbReference type="GO" id="GO:0003735">
    <property type="term" value="F:structural constituent of ribosome"/>
    <property type="evidence" value="ECO:0007669"/>
    <property type="project" value="InterPro"/>
</dbReference>